<evidence type="ECO:0008006" key="3">
    <source>
        <dbReference type="Google" id="ProtNLM"/>
    </source>
</evidence>
<reference evidence="1 2" key="1">
    <citation type="submission" date="2020-07" db="EMBL/GenBank/DDBJ databases">
        <title>Taxonomic revisions and descriptions of new bacterial species based on genomic comparisons in the high-G+C-content subgroup of the family Alcaligenaceae.</title>
        <authorList>
            <person name="Szabo A."/>
            <person name="Felfoldi T."/>
        </authorList>
    </citation>
    <scope>NUCLEOTIDE SEQUENCE [LARGE SCALE GENOMIC DNA]</scope>
    <source>
        <strain evidence="1 2">LMG 24012</strain>
    </source>
</reference>
<dbReference type="EMBL" id="JACCEM010000005">
    <property type="protein sequence ID" value="NYT49629.1"/>
    <property type="molecule type" value="Genomic_DNA"/>
</dbReference>
<dbReference type="RefSeq" id="WP_180154946.1">
    <property type="nucleotide sequence ID" value="NZ_JACCEM010000005.1"/>
</dbReference>
<keyword evidence="2" id="KW-1185">Reference proteome</keyword>
<dbReference type="AlphaFoldDB" id="A0A853G003"/>
<organism evidence="1 2">
    <name type="scientific">Parapusillimonas granuli</name>
    <dbReference type="NCBI Taxonomy" id="380911"/>
    <lineage>
        <taxon>Bacteria</taxon>
        <taxon>Pseudomonadati</taxon>
        <taxon>Pseudomonadota</taxon>
        <taxon>Betaproteobacteria</taxon>
        <taxon>Burkholderiales</taxon>
        <taxon>Alcaligenaceae</taxon>
        <taxon>Parapusillimonas</taxon>
    </lineage>
</organism>
<sequence length="90" mass="10434">MEKLTSRQQRIFEQFVQMPEELQSVADFAALGLERTTIFWDIKKLVQAGLLEPEGKAYRINRASDAWLRWDLSRAPLAQTGCRLQPRSAR</sequence>
<comment type="caution">
    <text evidence="1">The sequence shown here is derived from an EMBL/GenBank/DDBJ whole genome shotgun (WGS) entry which is preliminary data.</text>
</comment>
<accession>A0A853G003</accession>
<name>A0A853G003_9BURK</name>
<evidence type="ECO:0000313" key="2">
    <source>
        <dbReference type="Proteomes" id="UP000559809"/>
    </source>
</evidence>
<evidence type="ECO:0000313" key="1">
    <source>
        <dbReference type="EMBL" id="NYT49629.1"/>
    </source>
</evidence>
<proteinExistence type="predicted"/>
<protein>
    <recommendedName>
        <fullName evidence="3">HTH deoR-type domain-containing protein</fullName>
    </recommendedName>
</protein>
<dbReference type="Proteomes" id="UP000559809">
    <property type="component" value="Unassembled WGS sequence"/>
</dbReference>
<gene>
    <name evidence="1" type="ORF">H0A72_09965</name>
</gene>